<dbReference type="STRING" id="1227492.C482_13770"/>
<evidence type="ECO:0000313" key="3">
    <source>
        <dbReference type="Proteomes" id="UP000011693"/>
    </source>
</evidence>
<keyword evidence="3" id="KW-1185">Reference proteome</keyword>
<dbReference type="EMBL" id="AOIN01000069">
    <property type="protein sequence ID" value="ELY97306.1"/>
    <property type="molecule type" value="Genomic_DNA"/>
</dbReference>
<reference evidence="2 3" key="1">
    <citation type="journal article" date="2014" name="PLoS Genet.">
        <title>Phylogenetically driven sequencing of extremely halophilic archaea reveals strategies for static and dynamic osmo-response.</title>
        <authorList>
            <person name="Becker E.A."/>
            <person name="Seitzer P.M."/>
            <person name="Tritt A."/>
            <person name="Larsen D."/>
            <person name="Krusor M."/>
            <person name="Yao A.I."/>
            <person name="Wu D."/>
            <person name="Madern D."/>
            <person name="Eisen J.A."/>
            <person name="Darling A.E."/>
            <person name="Facciotti M.T."/>
        </authorList>
    </citation>
    <scope>NUCLEOTIDE SEQUENCE [LARGE SCALE GENOMIC DNA]</scope>
    <source>
        <strain evidence="2 3">JCM 10990</strain>
    </source>
</reference>
<proteinExistence type="predicted"/>
<feature type="region of interest" description="Disordered" evidence="1">
    <location>
        <begin position="48"/>
        <end position="70"/>
    </location>
</feature>
<name>M0AFZ1_9EURY</name>
<dbReference type="PATRIC" id="fig|1227492.4.peg.2733"/>
<organism evidence="2 3">
    <name type="scientific">Natrialba chahannaoensis JCM 10990</name>
    <dbReference type="NCBI Taxonomy" id="1227492"/>
    <lineage>
        <taxon>Archaea</taxon>
        <taxon>Methanobacteriati</taxon>
        <taxon>Methanobacteriota</taxon>
        <taxon>Stenosarchaea group</taxon>
        <taxon>Halobacteria</taxon>
        <taxon>Halobacteriales</taxon>
        <taxon>Natrialbaceae</taxon>
        <taxon>Natrialba</taxon>
    </lineage>
</organism>
<evidence type="ECO:0000256" key="1">
    <source>
        <dbReference type="SAM" id="MobiDB-lite"/>
    </source>
</evidence>
<accession>M0AFZ1</accession>
<sequence>MARLAEQFERTGWRYIITMKHPLVWHTNTTHTSRTVRRINVTALVSTGTTMVQRHQRDEPQAVRAPTSHP</sequence>
<evidence type="ECO:0000313" key="2">
    <source>
        <dbReference type="EMBL" id="ELY97306.1"/>
    </source>
</evidence>
<dbReference type="AlphaFoldDB" id="M0AFZ1"/>
<dbReference type="Proteomes" id="UP000011693">
    <property type="component" value="Unassembled WGS sequence"/>
</dbReference>
<comment type="caution">
    <text evidence="2">The sequence shown here is derived from an EMBL/GenBank/DDBJ whole genome shotgun (WGS) entry which is preliminary data.</text>
</comment>
<protein>
    <submittedName>
        <fullName evidence="2">Uncharacterized protein</fullName>
    </submittedName>
</protein>
<gene>
    <name evidence="2" type="ORF">C482_13770</name>
</gene>